<evidence type="ECO:0000313" key="2">
    <source>
        <dbReference type="EMBL" id="CAI8038268.1"/>
    </source>
</evidence>
<feature type="domain" description="FAD dependent oxidoreductase" evidence="1">
    <location>
        <begin position="7"/>
        <end position="290"/>
    </location>
</feature>
<keyword evidence="3" id="KW-1185">Reference proteome</keyword>
<dbReference type="AlphaFoldDB" id="A0AA35SZM5"/>
<dbReference type="InterPro" id="IPR036188">
    <property type="entry name" value="FAD/NAD-bd_sf"/>
</dbReference>
<name>A0AA35SZM5_GEOBA</name>
<reference evidence="2" key="1">
    <citation type="submission" date="2023-03" db="EMBL/GenBank/DDBJ databases">
        <authorList>
            <person name="Steffen K."/>
            <person name="Cardenas P."/>
        </authorList>
    </citation>
    <scope>NUCLEOTIDE SEQUENCE</scope>
</reference>
<gene>
    <name evidence="2" type="ORF">GBAR_LOCUS21332</name>
</gene>
<dbReference type="Proteomes" id="UP001174909">
    <property type="component" value="Unassembled WGS sequence"/>
</dbReference>
<dbReference type="Gene3D" id="3.30.9.10">
    <property type="entry name" value="D-Amino Acid Oxidase, subunit A, domain 2"/>
    <property type="match status" value="1"/>
</dbReference>
<organism evidence="2 3">
    <name type="scientific">Geodia barretti</name>
    <name type="common">Barrett's horny sponge</name>
    <dbReference type="NCBI Taxonomy" id="519541"/>
    <lineage>
        <taxon>Eukaryota</taxon>
        <taxon>Metazoa</taxon>
        <taxon>Porifera</taxon>
        <taxon>Demospongiae</taxon>
        <taxon>Heteroscleromorpha</taxon>
        <taxon>Tetractinellida</taxon>
        <taxon>Astrophorina</taxon>
        <taxon>Geodiidae</taxon>
        <taxon>Geodia</taxon>
    </lineage>
</organism>
<dbReference type="Pfam" id="PF01266">
    <property type="entry name" value="DAO"/>
    <property type="match status" value="1"/>
</dbReference>
<proteinExistence type="predicted"/>
<dbReference type="GO" id="GO:0005739">
    <property type="term" value="C:mitochondrion"/>
    <property type="evidence" value="ECO:0007669"/>
    <property type="project" value="TreeGrafter"/>
</dbReference>
<evidence type="ECO:0000259" key="1">
    <source>
        <dbReference type="Pfam" id="PF01266"/>
    </source>
</evidence>
<dbReference type="PANTHER" id="PTHR13847:SF193">
    <property type="entry name" value="PYRUVATE DEHYDROGENASE PHOSPHATASE REGULATORY SUBUNIT, MITOCHONDRIAL"/>
    <property type="match status" value="1"/>
</dbReference>
<comment type="caution">
    <text evidence="2">The sequence shown here is derived from an EMBL/GenBank/DDBJ whole genome shotgun (WGS) entry which is preliminary data.</text>
</comment>
<evidence type="ECO:0000313" key="3">
    <source>
        <dbReference type="Proteomes" id="UP001174909"/>
    </source>
</evidence>
<accession>A0AA35SZM5</accession>
<protein>
    <submittedName>
        <fullName evidence="2">4-methylaminobutanoate oxidase (Formaldehyde-forming)</fullName>
    </submittedName>
</protein>
<dbReference type="Gene3D" id="3.50.50.60">
    <property type="entry name" value="FAD/NAD(P)-binding domain"/>
    <property type="match status" value="1"/>
</dbReference>
<sequence length="293" mass="32424">MQLRSTHALTELAKYNVELYSKLESETGQSPGFRQNGTLGVCRTSDRILEAQKTASIAKSFGIEAHMITPREAKEIYPPLDPTAIQGAIYIPNDGQTNPVDTTMALIAGARQHGATIVESCEVKALKRIRTQEYLIETLHGEIRCETLVLACGLWTRELAAQLGIRVPLYACEHYYIVTEPLDCILPNLPVLRDTDGCSYIKEDAGKWLVGAFQPDGKPLEMSEIPADTPFIELPENWDEFELPFSKATEILPALHNAGIAKFLNGPESFTPDLLFALGEVPGNAQLLHFCWL</sequence>
<dbReference type="PANTHER" id="PTHR13847">
    <property type="entry name" value="SARCOSINE DEHYDROGENASE-RELATED"/>
    <property type="match status" value="1"/>
</dbReference>
<dbReference type="InterPro" id="IPR006076">
    <property type="entry name" value="FAD-dep_OxRdtase"/>
</dbReference>
<dbReference type="SUPFAM" id="SSF51905">
    <property type="entry name" value="FAD/NAD(P)-binding domain"/>
    <property type="match status" value="1"/>
</dbReference>
<dbReference type="EMBL" id="CASHTH010002987">
    <property type="protein sequence ID" value="CAI8038268.1"/>
    <property type="molecule type" value="Genomic_DNA"/>
</dbReference>